<sequence>MTAKEYLSRIRRQNQIVKQVEKELAAVKADIVSLKAASLAEKVSGSRHADLADSYIRLEKYFDKVNAEWDVLIDMREEAKTMIRALPDEHQQAVLYARYINCDRWETIAFDMHYSWKHTFRLHGKALQSFASIHRSALSD</sequence>
<comment type="caution">
    <text evidence="2">The sequence shown here is derived from an EMBL/GenBank/DDBJ whole genome shotgun (WGS) entry which is preliminary data.</text>
</comment>
<evidence type="ECO:0000313" key="2">
    <source>
        <dbReference type="EMBL" id="ERT60222.1"/>
    </source>
</evidence>
<feature type="coiled-coil region" evidence="1">
    <location>
        <begin position="3"/>
        <end position="37"/>
    </location>
</feature>
<dbReference type="PATRIC" id="fig|1111454.3.peg.1023"/>
<gene>
    <name evidence="2" type="ORF">HMPREF1250_1040</name>
</gene>
<accession>U7ULD4</accession>
<dbReference type="AlphaFoldDB" id="U7ULD4"/>
<proteinExistence type="predicted"/>
<organism evidence="2 3">
    <name type="scientific">Megasphaera vaginalis</name>
    <name type="common">ex Srinivasan et al. 2021</name>
    <dbReference type="NCBI Taxonomy" id="1111454"/>
    <lineage>
        <taxon>Bacteria</taxon>
        <taxon>Bacillati</taxon>
        <taxon>Bacillota</taxon>
        <taxon>Negativicutes</taxon>
        <taxon>Veillonellales</taxon>
        <taxon>Veillonellaceae</taxon>
        <taxon>Megasphaera</taxon>
    </lineage>
</organism>
<reference evidence="2 3" key="1">
    <citation type="submission" date="2013-09" db="EMBL/GenBank/DDBJ databases">
        <authorList>
            <person name="Durkin A.S."/>
            <person name="Haft D.R."/>
            <person name="McCorrison J."/>
            <person name="Torralba M."/>
            <person name="Gillis M."/>
            <person name="Haft D.H."/>
            <person name="Methe B."/>
            <person name="Sutton G."/>
            <person name="Nelson K.E."/>
        </authorList>
    </citation>
    <scope>NUCLEOTIDE SEQUENCE [LARGE SCALE GENOMIC DNA]</scope>
    <source>
        <strain evidence="2 3">BV3C16-1</strain>
    </source>
</reference>
<dbReference type="eggNOG" id="ENOG503373V">
    <property type="taxonomic scope" value="Bacteria"/>
</dbReference>
<dbReference type="Pfam" id="PF07374">
    <property type="entry name" value="DUF1492"/>
    <property type="match status" value="1"/>
</dbReference>
<dbReference type="InterPro" id="IPR010861">
    <property type="entry name" value="DUF1492"/>
</dbReference>
<dbReference type="RefSeq" id="WP_023053436.1">
    <property type="nucleotide sequence ID" value="NZ_AWXA01000025.1"/>
</dbReference>
<name>U7ULD4_9FIRM</name>
<evidence type="ECO:0000313" key="3">
    <source>
        <dbReference type="Proteomes" id="UP000017090"/>
    </source>
</evidence>
<dbReference type="Proteomes" id="UP000017090">
    <property type="component" value="Unassembled WGS sequence"/>
</dbReference>
<dbReference type="STRING" id="1111454.HMPREF1250_1040"/>
<evidence type="ECO:0000256" key="1">
    <source>
        <dbReference type="SAM" id="Coils"/>
    </source>
</evidence>
<protein>
    <submittedName>
        <fullName evidence="2">PF07374 family protein</fullName>
    </submittedName>
</protein>
<keyword evidence="3" id="KW-1185">Reference proteome</keyword>
<dbReference type="EMBL" id="AWXA01000025">
    <property type="protein sequence ID" value="ERT60222.1"/>
    <property type="molecule type" value="Genomic_DNA"/>
</dbReference>
<keyword evidence="1" id="KW-0175">Coiled coil</keyword>